<gene>
    <name evidence="1" type="ORF">H2198_000833</name>
</gene>
<evidence type="ECO:0000313" key="1">
    <source>
        <dbReference type="EMBL" id="KAJ9663316.1"/>
    </source>
</evidence>
<comment type="caution">
    <text evidence="1">The sequence shown here is derived from an EMBL/GenBank/DDBJ whole genome shotgun (WGS) entry which is preliminary data.</text>
</comment>
<dbReference type="Proteomes" id="UP001172386">
    <property type="component" value="Unassembled WGS sequence"/>
</dbReference>
<name>A0ACC3AIJ7_9EURO</name>
<protein>
    <submittedName>
        <fullName evidence="1">Uncharacterized protein</fullName>
    </submittedName>
</protein>
<dbReference type="EMBL" id="JAPDRQ010000009">
    <property type="protein sequence ID" value="KAJ9663316.1"/>
    <property type="molecule type" value="Genomic_DNA"/>
</dbReference>
<sequence length="352" mass="40458">MGSSTTDYATKLPSVSITFHELLIILGIVACVVNCLIAVYLICGHLYHWVKPNEQRQILRITLWIPITSLCSLFSIYFYHAEGHIYPVTTSYEGFAVVALFLLYMEYICPIPTERASYFNTLERRNRSGKKPKGDKGSLQWYRATWIRVFQILFFLIASTVTSWVLIALTCPLDSIRRTVKMVISIVQGLSTFVAVLGIVMFERRFQHQLSQHHGLLKLWSFKAIVIIKIIQNILFDVHSKTGVFKPTPPYHISWNDFTIGLPEFILIWEMTVVVMIFLQGYDSKAYKEMVYCGTVPVTPTWKAFLTVLDPRDVFSGVWYVFTCFTSSTFLEGPVSYQSLPVEYNTDEENKS</sequence>
<reference evidence="1" key="1">
    <citation type="submission" date="2022-10" db="EMBL/GenBank/DDBJ databases">
        <title>Culturing micro-colonial fungi from biological soil crusts in the Mojave desert and describing Neophaeococcomyces mojavensis, and introducing the new genera and species Taxawa tesnikishii.</title>
        <authorList>
            <person name="Kurbessoian T."/>
            <person name="Stajich J.E."/>
        </authorList>
    </citation>
    <scope>NUCLEOTIDE SEQUENCE</scope>
    <source>
        <strain evidence="1">JES_112</strain>
    </source>
</reference>
<keyword evidence="2" id="KW-1185">Reference proteome</keyword>
<evidence type="ECO:0000313" key="2">
    <source>
        <dbReference type="Proteomes" id="UP001172386"/>
    </source>
</evidence>
<proteinExistence type="predicted"/>
<accession>A0ACC3AIJ7</accession>
<organism evidence="1 2">
    <name type="scientific">Neophaeococcomyces mojaviensis</name>
    <dbReference type="NCBI Taxonomy" id="3383035"/>
    <lineage>
        <taxon>Eukaryota</taxon>
        <taxon>Fungi</taxon>
        <taxon>Dikarya</taxon>
        <taxon>Ascomycota</taxon>
        <taxon>Pezizomycotina</taxon>
        <taxon>Eurotiomycetes</taxon>
        <taxon>Chaetothyriomycetidae</taxon>
        <taxon>Chaetothyriales</taxon>
        <taxon>Chaetothyriales incertae sedis</taxon>
        <taxon>Neophaeococcomyces</taxon>
    </lineage>
</organism>